<feature type="region of interest" description="Disordered" evidence="1">
    <location>
        <begin position="107"/>
        <end position="128"/>
    </location>
</feature>
<dbReference type="PANTHER" id="PTHR35010">
    <property type="entry name" value="BLL4672 PROTEIN-RELATED"/>
    <property type="match status" value="1"/>
</dbReference>
<dbReference type="PROSITE" id="PS50943">
    <property type="entry name" value="HTH_CROC1"/>
    <property type="match status" value="1"/>
</dbReference>
<gene>
    <name evidence="3" type="ORF">CSO01_18630</name>
</gene>
<dbReference type="Pfam" id="PF17765">
    <property type="entry name" value="MLTR_LBD"/>
    <property type="match status" value="1"/>
</dbReference>
<evidence type="ECO:0000256" key="1">
    <source>
        <dbReference type="SAM" id="MobiDB-lite"/>
    </source>
</evidence>
<dbReference type="AlphaFoldDB" id="A0A512PD84"/>
<dbReference type="EMBL" id="BKAL01000006">
    <property type="protein sequence ID" value="GEP69148.1"/>
    <property type="molecule type" value="Genomic_DNA"/>
</dbReference>
<dbReference type="PANTHER" id="PTHR35010:SF2">
    <property type="entry name" value="BLL4672 PROTEIN"/>
    <property type="match status" value="1"/>
</dbReference>
<dbReference type="SUPFAM" id="SSF47413">
    <property type="entry name" value="lambda repressor-like DNA-binding domains"/>
    <property type="match status" value="1"/>
</dbReference>
<comment type="caution">
    <text evidence="3">The sequence shown here is derived from an EMBL/GenBank/DDBJ whole genome shotgun (WGS) entry which is preliminary data.</text>
</comment>
<keyword evidence="4" id="KW-1185">Reference proteome</keyword>
<dbReference type="Gene3D" id="1.10.260.40">
    <property type="entry name" value="lambda repressor-like DNA-binding domains"/>
    <property type="match status" value="1"/>
</dbReference>
<feature type="domain" description="HTH cro/C1-type" evidence="2">
    <location>
        <begin position="53"/>
        <end position="100"/>
    </location>
</feature>
<evidence type="ECO:0000313" key="4">
    <source>
        <dbReference type="Proteomes" id="UP000321798"/>
    </source>
</evidence>
<dbReference type="Gene3D" id="3.30.450.180">
    <property type="match status" value="1"/>
</dbReference>
<dbReference type="InterPro" id="IPR010982">
    <property type="entry name" value="Lambda_DNA-bd_dom_sf"/>
</dbReference>
<organism evidence="3 4">
    <name type="scientific">Cellulomonas soli</name>
    <dbReference type="NCBI Taxonomy" id="931535"/>
    <lineage>
        <taxon>Bacteria</taxon>
        <taxon>Bacillati</taxon>
        <taxon>Actinomycetota</taxon>
        <taxon>Actinomycetes</taxon>
        <taxon>Micrococcales</taxon>
        <taxon>Cellulomonadaceae</taxon>
        <taxon>Cellulomonas</taxon>
    </lineage>
</organism>
<evidence type="ECO:0000313" key="3">
    <source>
        <dbReference type="EMBL" id="GEP69148.1"/>
    </source>
</evidence>
<dbReference type="InterPro" id="IPR001387">
    <property type="entry name" value="Cro/C1-type_HTH"/>
</dbReference>
<accession>A0A512PD84</accession>
<dbReference type="CDD" id="cd00093">
    <property type="entry name" value="HTH_XRE"/>
    <property type="match status" value="1"/>
</dbReference>
<reference evidence="3 4" key="1">
    <citation type="submission" date="2019-07" db="EMBL/GenBank/DDBJ databases">
        <title>Whole genome shotgun sequence of Cellulomonas soli NBRC 109434.</title>
        <authorList>
            <person name="Hosoyama A."/>
            <person name="Uohara A."/>
            <person name="Ohji S."/>
            <person name="Ichikawa N."/>
        </authorList>
    </citation>
    <scope>NUCLEOTIDE SEQUENCE [LARGE SCALE GENOMIC DNA]</scope>
    <source>
        <strain evidence="3 4">NBRC 109434</strain>
    </source>
</reference>
<name>A0A512PD84_9CELL</name>
<dbReference type="GO" id="GO:0003677">
    <property type="term" value="F:DNA binding"/>
    <property type="evidence" value="ECO:0007669"/>
    <property type="project" value="InterPro"/>
</dbReference>
<dbReference type="Pfam" id="PF13560">
    <property type="entry name" value="HTH_31"/>
    <property type="match status" value="1"/>
</dbReference>
<evidence type="ECO:0000259" key="2">
    <source>
        <dbReference type="PROSITE" id="PS50943"/>
    </source>
</evidence>
<protein>
    <submittedName>
        <fullName evidence="3">Transcriptional regulator</fullName>
    </submittedName>
</protein>
<dbReference type="Proteomes" id="UP000321798">
    <property type="component" value="Unassembled WGS sequence"/>
</dbReference>
<dbReference type="SMART" id="SM00530">
    <property type="entry name" value="HTH_XRE"/>
    <property type="match status" value="1"/>
</dbReference>
<dbReference type="InterPro" id="IPR041413">
    <property type="entry name" value="MLTR_LBD"/>
</dbReference>
<proteinExistence type="predicted"/>
<sequence length="311" mass="34139">MYCQYVAAPARGSYRRGMDQRDEVRDFLASRRARLSPTDVGLPAGTGRRRVVGLRRDEVAVLAGVSSEYYARLERGNLAGVSDSVLDALADALRLDEAEQRHLRNLAQAANQPARKRRSPAKPSPVHESLRRVLDGMTMVPAYLRDSRMDMLAANALARELHAPVFRYAEHTGTAPNTARFAFLDPSGRDFYPDWETVSRGCVAVLHATAGLNPYDKALSDLVGELSTRSEAFRTLWATHDVRVHRTGLKRLRHPAVGILELDYDVMELVQEPGVLLIAYSAAPGTPAADCLELLAALAATHRAEAFGPSV</sequence>